<dbReference type="InterPro" id="IPR055530">
    <property type="entry name" value="DUF7104"/>
</dbReference>
<dbReference type="Proteomes" id="UP001390339">
    <property type="component" value="Unassembled WGS sequence"/>
</dbReference>
<dbReference type="SUPFAM" id="SSF53167">
    <property type="entry name" value="Purine and uridine phosphorylases"/>
    <property type="match status" value="1"/>
</dbReference>
<dbReference type="EMBL" id="JAPCWZ010000006">
    <property type="protein sequence ID" value="KAK8859457.1"/>
    <property type="molecule type" value="Genomic_DNA"/>
</dbReference>
<keyword evidence="1" id="KW-0677">Repeat</keyword>
<organism evidence="4 5">
    <name type="scientific">Apiospora arundinis</name>
    <dbReference type="NCBI Taxonomy" id="335852"/>
    <lineage>
        <taxon>Eukaryota</taxon>
        <taxon>Fungi</taxon>
        <taxon>Dikarya</taxon>
        <taxon>Ascomycota</taxon>
        <taxon>Pezizomycotina</taxon>
        <taxon>Sordariomycetes</taxon>
        <taxon>Xylariomycetidae</taxon>
        <taxon>Amphisphaeriales</taxon>
        <taxon>Apiosporaceae</taxon>
        <taxon>Apiospora</taxon>
    </lineage>
</organism>
<feature type="domain" description="Nucleoside phosphorylase" evidence="2">
    <location>
        <begin position="24"/>
        <end position="315"/>
    </location>
</feature>
<dbReference type="PANTHER" id="PTHR46082">
    <property type="entry name" value="ATP/GTP-BINDING PROTEIN-RELATED"/>
    <property type="match status" value="1"/>
</dbReference>
<dbReference type="InterPro" id="IPR036770">
    <property type="entry name" value="Ankyrin_rpt-contain_sf"/>
</dbReference>
<name>A0ABR2I8Y5_9PEZI</name>
<dbReference type="PANTHER" id="PTHR46082:SF11">
    <property type="entry name" value="AAA+ ATPASE DOMAIN-CONTAINING PROTEIN-RELATED"/>
    <property type="match status" value="1"/>
</dbReference>
<keyword evidence="5" id="KW-1185">Reference proteome</keyword>
<sequence>MSDQHQPVLPSAEPRLRLQQDDYTIAIICPMGDEISPVLALLDERHANLPTSRDQNAYKLGRMGPHNIVVSAMPTIGNNAAAMVITQLCNDFGRVRFGLLVGVGGGIPDEDYEDDNLHDIRLGDVVVSESRGSFGGVVQFDRGKETTLGFEPTGHLNKPPHVLASTVEGLKAEHNLHGNRVLQFLDEMLAEYPRMKEKYSYPGAERDCLFEAAYTHQSGKSCKKCDSTQVVKRKQRPDLHPRIHYGTIGSSNIVVENVTRRDELRDSMKVICVEMEAAGLMEAFPCLVIRGISDYADSHKNKRWQPYAAATAAAYTKELLLQIPPDEVRHVQTIAEVLQGISTKMDQVDQNMRKIERRTHSAEEIAILEWLSPKDADFSSLQNASRLTHTPGTGEWLLDDGRYQAWCHGKPGLLWLHGAAGCGKTILCSTIIHHLQDHIRDEPIRSLAYWYFRFDNNISQNVSRMLRSTIRQLSTSPLPVEVQALRDRHRKAGSEPSVEELTNALAHTLKSLDGDIYIVFDALDECPGPDKQGQRDQLLDCIEILVSETRLNLHLLVTSRPEPDIRCQVGRIANYALDIEELVKEDVARYVETALARPDFASWDEQAKGRIRDKLLSFEERRFRWADLQIKRFALCPTIRRLENALETIPQTLESSYAEAFNTIDCEDREEVTKIMRWLAESLEPLKAEQIAAVAGFRNPDFVVKICTSLLVTIINQDMTQIIKLAHFSVKEFLVVKLYKQNSMQWYRFSTELANRTVAMTALEALLRPGQLEPILHYAAKYWPQHATTGLQLKDNAQLEEQINLLFDSDHEAQFRGWLNLHDPDQQMPIMRSVRRANPLYYASLLGFNEAVRRLWINESQLSTVQGAHGNALNAAAVAGHVAIVQQIISNCGNPARFVDFDGVIRNIQVNATPITAELCTIVRNFKELEAIIKAAAGNEYSGRQIMELLLKKKGEEVQITEGIVKAAAGNKGSGREVMELLLEKKGVEIQITEAIVILIITRFEVEIVQLLFEKKGDQIHITEDVVKAAAGNEESGGQVMQLLFEKKGDQVQITEGVVKATAGNYRSGREVMQLLLEKKGDQIQITEAIVILIIASFDVEIVQLLLEKKGDQVQITEAIVILIITHFEVEIVRLLFEKKGVEIQITEGVVKAAAGNEWSGREVMELLLEKKGDQVQITEGVVKAAAGNEWSGREVMELLFEKKGVEIQITEGVVKAAAGIERCGQQTSIGPGGIASINTFSSPTRPATAPISFSVPQSPAYSATPQQSLAPASI</sequence>
<evidence type="ECO:0000259" key="3">
    <source>
        <dbReference type="Pfam" id="PF24883"/>
    </source>
</evidence>
<dbReference type="InterPro" id="IPR027417">
    <property type="entry name" value="P-loop_NTPase"/>
</dbReference>
<dbReference type="SUPFAM" id="SSF52540">
    <property type="entry name" value="P-loop containing nucleoside triphosphate hydrolases"/>
    <property type="match status" value="1"/>
</dbReference>
<feature type="domain" description="Nephrocystin 3-like N-terminal" evidence="3">
    <location>
        <begin position="392"/>
        <end position="560"/>
    </location>
</feature>
<dbReference type="InterPro" id="IPR035994">
    <property type="entry name" value="Nucleoside_phosphorylase_sf"/>
</dbReference>
<dbReference type="Pfam" id="PF24883">
    <property type="entry name" value="NPHP3_N"/>
    <property type="match status" value="1"/>
</dbReference>
<comment type="caution">
    <text evidence="4">The sequence shown here is derived from an EMBL/GenBank/DDBJ whole genome shotgun (WGS) entry which is preliminary data.</text>
</comment>
<proteinExistence type="predicted"/>
<gene>
    <name evidence="4" type="ORF">PGQ11_010191</name>
</gene>
<dbReference type="SUPFAM" id="SSF140860">
    <property type="entry name" value="Pseudo ankyrin repeat-like"/>
    <property type="match status" value="1"/>
</dbReference>
<protein>
    <submittedName>
        <fullName evidence="4">Ankyrin repeat protein</fullName>
    </submittedName>
</protein>
<dbReference type="SUPFAM" id="SSF48403">
    <property type="entry name" value="Ankyrin repeat"/>
    <property type="match status" value="1"/>
</dbReference>
<dbReference type="Pfam" id="PF23397">
    <property type="entry name" value="DUF7104"/>
    <property type="match status" value="10"/>
</dbReference>
<evidence type="ECO:0000256" key="1">
    <source>
        <dbReference type="ARBA" id="ARBA00022737"/>
    </source>
</evidence>
<dbReference type="InterPro" id="IPR000845">
    <property type="entry name" value="Nucleoside_phosphorylase_d"/>
</dbReference>
<reference evidence="4 5" key="1">
    <citation type="journal article" date="2024" name="IMA Fungus">
        <title>Apiospora arundinis, a panoply of carbohydrate-active enzymes and secondary metabolites.</title>
        <authorList>
            <person name="Sorensen T."/>
            <person name="Petersen C."/>
            <person name="Muurmann A.T."/>
            <person name="Christiansen J.V."/>
            <person name="Brundto M.L."/>
            <person name="Overgaard C.K."/>
            <person name="Boysen A.T."/>
            <person name="Wollenberg R.D."/>
            <person name="Larsen T.O."/>
            <person name="Sorensen J.L."/>
            <person name="Nielsen K.L."/>
            <person name="Sondergaard T.E."/>
        </authorList>
    </citation>
    <scope>NUCLEOTIDE SEQUENCE [LARGE SCALE GENOMIC DNA]</scope>
    <source>
        <strain evidence="4 5">AAU 773</strain>
    </source>
</reference>
<evidence type="ECO:0000313" key="5">
    <source>
        <dbReference type="Proteomes" id="UP001390339"/>
    </source>
</evidence>
<dbReference type="InterPro" id="IPR056884">
    <property type="entry name" value="NPHP3-like_N"/>
</dbReference>
<dbReference type="Pfam" id="PF01048">
    <property type="entry name" value="PNP_UDP_1"/>
    <property type="match status" value="1"/>
</dbReference>
<dbReference type="InterPro" id="IPR053137">
    <property type="entry name" value="NLR-like"/>
</dbReference>
<evidence type="ECO:0000259" key="2">
    <source>
        <dbReference type="Pfam" id="PF01048"/>
    </source>
</evidence>
<dbReference type="Gene3D" id="3.40.50.300">
    <property type="entry name" value="P-loop containing nucleotide triphosphate hydrolases"/>
    <property type="match status" value="1"/>
</dbReference>
<dbReference type="Gene3D" id="3.40.50.1580">
    <property type="entry name" value="Nucleoside phosphorylase domain"/>
    <property type="match status" value="1"/>
</dbReference>
<evidence type="ECO:0000313" key="4">
    <source>
        <dbReference type="EMBL" id="KAK8859457.1"/>
    </source>
</evidence>
<accession>A0ABR2I8Y5</accession>
<dbReference type="Gene3D" id="1.20.5.340">
    <property type="match status" value="4"/>
</dbReference>